<keyword evidence="1" id="KW-0472">Membrane</keyword>
<keyword evidence="1" id="KW-0812">Transmembrane</keyword>
<feature type="transmembrane region" description="Helical" evidence="1">
    <location>
        <begin position="142"/>
        <end position="165"/>
    </location>
</feature>
<dbReference type="OrthoDB" id="7847071at2"/>
<dbReference type="AlphaFoldDB" id="A0A2U2CE47"/>
<dbReference type="Proteomes" id="UP000244940">
    <property type="component" value="Unassembled WGS sequence"/>
</dbReference>
<accession>A0A2U2CE47</accession>
<name>A0A2U2CE47_9RHOB</name>
<protein>
    <submittedName>
        <fullName evidence="2">Component of SufBCD complex</fullName>
    </submittedName>
</protein>
<sequence>MNLTDSLFSTIDVRSFSNLWFWLVLAVAWSNVTHFVMGVPFDMVQRARRQGGEAMRDLNTLAAIQARRRLGILRASGVWLVGFWMAVLTSLALLGFRHGFELAQASFLLLAPLSLAGWLSLRLSLRVATGALVDEPLVRAIFWYRVVIQAVGLAAILVTTMWGMWHNLSVSTLGG</sequence>
<feature type="transmembrane region" description="Helical" evidence="1">
    <location>
        <begin position="102"/>
        <end position="121"/>
    </location>
</feature>
<reference evidence="2 3" key="1">
    <citation type="submission" date="2018-05" db="EMBL/GenBank/DDBJ databases">
        <title>Pararhodobacter marina sp. nov., isolated from deep-sea water of the Indian Ocean.</title>
        <authorList>
            <person name="Lai Q.Sr."/>
            <person name="Liu X."/>
            <person name="Shao Z."/>
        </authorList>
    </citation>
    <scope>NUCLEOTIDE SEQUENCE [LARGE SCALE GENOMIC DNA]</scope>
    <source>
        <strain evidence="2 3">CIC4N-9</strain>
    </source>
</reference>
<keyword evidence="1" id="KW-1133">Transmembrane helix</keyword>
<evidence type="ECO:0000313" key="3">
    <source>
        <dbReference type="Proteomes" id="UP000244940"/>
    </source>
</evidence>
<dbReference type="GeneID" id="94364359"/>
<comment type="caution">
    <text evidence="2">The sequence shown here is derived from an EMBL/GenBank/DDBJ whole genome shotgun (WGS) entry which is preliminary data.</text>
</comment>
<organism evidence="2 3">
    <name type="scientific">Pararhodobacter marinus</name>
    <dbReference type="NCBI Taxonomy" id="2184063"/>
    <lineage>
        <taxon>Bacteria</taxon>
        <taxon>Pseudomonadati</taxon>
        <taxon>Pseudomonadota</taxon>
        <taxon>Alphaproteobacteria</taxon>
        <taxon>Rhodobacterales</taxon>
        <taxon>Paracoccaceae</taxon>
        <taxon>Pararhodobacter</taxon>
    </lineage>
</organism>
<evidence type="ECO:0000256" key="1">
    <source>
        <dbReference type="SAM" id="Phobius"/>
    </source>
</evidence>
<dbReference type="RefSeq" id="WP_109532325.1">
    <property type="nucleotide sequence ID" value="NZ_CAXPUO010000025.1"/>
</dbReference>
<keyword evidence="3" id="KW-1185">Reference proteome</keyword>
<feature type="transmembrane region" description="Helical" evidence="1">
    <location>
        <begin position="77"/>
        <end position="96"/>
    </location>
</feature>
<feature type="transmembrane region" description="Helical" evidence="1">
    <location>
        <begin position="20"/>
        <end position="41"/>
    </location>
</feature>
<evidence type="ECO:0000313" key="2">
    <source>
        <dbReference type="EMBL" id="PWE30178.1"/>
    </source>
</evidence>
<gene>
    <name evidence="2" type="ORF">C4N9_05625</name>
</gene>
<proteinExistence type="predicted"/>
<dbReference type="EMBL" id="QEYD01000003">
    <property type="protein sequence ID" value="PWE30178.1"/>
    <property type="molecule type" value="Genomic_DNA"/>
</dbReference>